<reference evidence="1" key="1">
    <citation type="submission" date="2021-01" db="EMBL/GenBank/DDBJ databases">
        <authorList>
            <person name="Corre E."/>
            <person name="Pelletier E."/>
            <person name="Niang G."/>
            <person name="Scheremetjew M."/>
            <person name="Finn R."/>
            <person name="Kale V."/>
            <person name="Holt S."/>
            <person name="Cochrane G."/>
            <person name="Meng A."/>
            <person name="Brown T."/>
            <person name="Cohen L."/>
        </authorList>
    </citation>
    <scope>NUCLEOTIDE SEQUENCE</scope>
    <source>
        <strain evidence="1">308</strain>
    </source>
</reference>
<organism evidence="1">
    <name type="scientific">Corethron hystrix</name>
    <dbReference type="NCBI Taxonomy" id="216773"/>
    <lineage>
        <taxon>Eukaryota</taxon>
        <taxon>Sar</taxon>
        <taxon>Stramenopiles</taxon>
        <taxon>Ochrophyta</taxon>
        <taxon>Bacillariophyta</taxon>
        <taxon>Coscinodiscophyceae</taxon>
        <taxon>Corethrophycidae</taxon>
        <taxon>Corethrales</taxon>
        <taxon>Corethraceae</taxon>
        <taxon>Corethron</taxon>
    </lineage>
</organism>
<dbReference type="AlphaFoldDB" id="A0A7S1BHT7"/>
<proteinExistence type="predicted"/>
<gene>
    <name evidence="1" type="ORF">CHYS00102_LOCUS14080</name>
</gene>
<name>A0A7S1BHT7_9STRA</name>
<accession>A0A7S1BHT7</accession>
<protein>
    <submittedName>
        <fullName evidence="1">Uncharacterized protein</fullName>
    </submittedName>
</protein>
<sequence length="122" mass="14168">MSIFLQKVPHGNHSKTVSEANARMVMRQVRLLASGAGVTYHHWPKKVVFCKNRPIDLSENFEALFREAQQYEDQYGRDLGNGWLMRHPIVKLMNYQEYRLEHQKTSRKVANAAKSAQKNKPS</sequence>
<evidence type="ECO:0000313" key="1">
    <source>
        <dbReference type="EMBL" id="CAD8886882.1"/>
    </source>
</evidence>
<dbReference type="EMBL" id="HBFR01019501">
    <property type="protein sequence ID" value="CAD8886882.1"/>
    <property type="molecule type" value="Transcribed_RNA"/>
</dbReference>